<reference evidence="1" key="1">
    <citation type="submission" date="2021-01" db="EMBL/GenBank/DDBJ databases">
        <authorList>
            <person name="Corre E."/>
            <person name="Pelletier E."/>
            <person name="Niang G."/>
            <person name="Scheremetjew M."/>
            <person name="Finn R."/>
            <person name="Kale V."/>
            <person name="Holt S."/>
            <person name="Cochrane G."/>
            <person name="Meng A."/>
            <person name="Brown T."/>
            <person name="Cohen L."/>
        </authorList>
    </citation>
    <scope>NUCLEOTIDE SEQUENCE</scope>
    <source>
        <strain evidence="1">CCMP127</strain>
    </source>
</reference>
<dbReference type="EMBL" id="HBIM01022638">
    <property type="protein sequence ID" value="CAE0419993.1"/>
    <property type="molecule type" value="Transcribed_RNA"/>
</dbReference>
<accession>A0A7S3LE58</accession>
<sequence>MTSETDLVVAAQALLGLAPPRHEPRNVFRSLAPDASVSTMARSCYPAISSSPVAVSYCSEVSSSGSSVASLDGYASETTSLEHSDNSTTNKIVINKPSRSFSGCISLAFPQDSESLSPLHCFMRKYCVEAFAAEEPDLATPRYGKAHTGRVTLGQVGIRCIHCKHRPARDKQERSVCFPSSLKNIYHSIETWQRRHSLVCRDLPVWIKTSMTELMQKSRAGAGGRRQYWEESARRLGMETTSHGVRFVRVPGDVGLETITEQDEASLAEESPSISVVRGRDKKLVTEYLYMLLEQMESSQFTEQDRAGGRSKVKDCPVGFPGMQCKHCRGKAGFGRYFPTSVQALASANSDRNIFNHIVKCRKCPLHIREHLKTLQKDHASMKNRRGQRKQFFESVWMRLHEQQRS</sequence>
<gene>
    <name evidence="1" type="ORF">ACOF00016_LOCUS16786</name>
</gene>
<organism evidence="1">
    <name type="scientific">Amphora coffeiformis</name>
    <dbReference type="NCBI Taxonomy" id="265554"/>
    <lineage>
        <taxon>Eukaryota</taxon>
        <taxon>Sar</taxon>
        <taxon>Stramenopiles</taxon>
        <taxon>Ochrophyta</taxon>
        <taxon>Bacillariophyta</taxon>
        <taxon>Bacillariophyceae</taxon>
        <taxon>Bacillariophycidae</taxon>
        <taxon>Thalassiophysales</taxon>
        <taxon>Catenulaceae</taxon>
        <taxon>Amphora</taxon>
    </lineage>
</organism>
<name>A0A7S3LE58_9STRA</name>
<protein>
    <submittedName>
        <fullName evidence="1">Uncharacterized protein</fullName>
    </submittedName>
</protein>
<evidence type="ECO:0000313" key="1">
    <source>
        <dbReference type="EMBL" id="CAE0419993.1"/>
    </source>
</evidence>
<dbReference type="AlphaFoldDB" id="A0A7S3LE58"/>
<proteinExistence type="predicted"/>